<keyword evidence="2" id="KW-1185">Reference proteome</keyword>
<dbReference type="Proteomes" id="UP000494115">
    <property type="component" value="Unassembled WGS sequence"/>
</dbReference>
<protein>
    <submittedName>
        <fullName evidence="1">Uncharacterized protein</fullName>
    </submittedName>
</protein>
<name>A0A6S7BMC5_9BURK</name>
<dbReference type="EMBL" id="CADIKM010000059">
    <property type="protein sequence ID" value="CAB3803909.1"/>
    <property type="molecule type" value="Genomic_DNA"/>
</dbReference>
<dbReference type="AlphaFoldDB" id="A0A6S7BMC5"/>
<evidence type="ECO:0000313" key="2">
    <source>
        <dbReference type="Proteomes" id="UP000494115"/>
    </source>
</evidence>
<reference evidence="1 2" key="1">
    <citation type="submission" date="2020-04" db="EMBL/GenBank/DDBJ databases">
        <authorList>
            <person name="De Canck E."/>
        </authorList>
    </citation>
    <scope>NUCLEOTIDE SEQUENCE [LARGE SCALE GENOMIC DNA]</scope>
    <source>
        <strain evidence="1 2">LMG 28138</strain>
    </source>
</reference>
<organism evidence="1 2">
    <name type="scientific">Pararobbsia alpina</name>
    <dbReference type="NCBI Taxonomy" id="621374"/>
    <lineage>
        <taxon>Bacteria</taxon>
        <taxon>Pseudomonadati</taxon>
        <taxon>Pseudomonadota</taxon>
        <taxon>Betaproteobacteria</taxon>
        <taxon>Burkholderiales</taxon>
        <taxon>Burkholderiaceae</taxon>
        <taxon>Pararobbsia</taxon>
    </lineage>
</organism>
<evidence type="ECO:0000313" key="1">
    <source>
        <dbReference type="EMBL" id="CAB3803909.1"/>
    </source>
</evidence>
<gene>
    <name evidence="1" type="ORF">LMG28138_05425</name>
</gene>
<sequence>MKSTLMFPASFGVPDTASLYASFNTSGGTAQQGKLVHVFFVPRFTNRAAAKCALPQNPSAHRVPLYNNQVH</sequence>
<proteinExistence type="predicted"/>
<accession>A0A6S7BMC5</accession>